<reference evidence="4 5" key="1">
    <citation type="submission" date="2019-11" db="EMBL/GenBank/DDBJ databases">
        <title>Genome of Strain BIT-d1.</title>
        <authorList>
            <person name="Yang Y."/>
        </authorList>
    </citation>
    <scope>NUCLEOTIDE SEQUENCE [LARGE SCALE GENOMIC DNA]</scope>
    <source>
        <strain evidence="4 5">BIT-d1</strain>
    </source>
</reference>
<dbReference type="RefSeq" id="WP_155091080.1">
    <property type="nucleotide sequence ID" value="NZ_CP102754.1"/>
</dbReference>
<comment type="caution">
    <text evidence="4">The sequence shown here is derived from an EMBL/GenBank/DDBJ whole genome shotgun (WGS) entry which is preliminary data.</text>
</comment>
<accession>A0A6I3LGP0</accession>
<evidence type="ECO:0000256" key="1">
    <source>
        <dbReference type="SAM" id="Coils"/>
    </source>
</evidence>
<dbReference type="Gene3D" id="3.30.450.20">
    <property type="entry name" value="PAS domain"/>
    <property type="match status" value="1"/>
</dbReference>
<keyword evidence="2" id="KW-0812">Transmembrane</keyword>
<name>A0A6I3LGP0_9FLAO</name>
<feature type="domain" description="Signal transduction histidine kinase internal region" evidence="3">
    <location>
        <begin position="321"/>
        <end position="397"/>
    </location>
</feature>
<dbReference type="OrthoDB" id="9809908at2"/>
<dbReference type="PANTHER" id="PTHR34220:SF7">
    <property type="entry name" value="SENSOR HISTIDINE KINASE YPDA"/>
    <property type="match status" value="1"/>
</dbReference>
<dbReference type="InterPro" id="IPR050640">
    <property type="entry name" value="Bact_2-comp_sensor_kinase"/>
</dbReference>
<dbReference type="Pfam" id="PF06580">
    <property type="entry name" value="His_kinase"/>
    <property type="match status" value="1"/>
</dbReference>
<dbReference type="GO" id="GO:0016020">
    <property type="term" value="C:membrane"/>
    <property type="evidence" value="ECO:0007669"/>
    <property type="project" value="InterPro"/>
</dbReference>
<evidence type="ECO:0000256" key="2">
    <source>
        <dbReference type="SAM" id="Phobius"/>
    </source>
</evidence>
<keyword evidence="2" id="KW-0472">Membrane</keyword>
<keyword evidence="4" id="KW-0418">Kinase</keyword>
<proteinExistence type="predicted"/>
<dbReference type="EMBL" id="WMJX01000003">
    <property type="protein sequence ID" value="MTG97027.1"/>
    <property type="molecule type" value="Genomic_DNA"/>
</dbReference>
<keyword evidence="4" id="KW-0808">Transferase</keyword>
<keyword evidence="2" id="KW-1133">Transmembrane helix</keyword>
<keyword evidence="1" id="KW-0175">Coiled coil</keyword>
<sequence>MLIGIVILIVTIIAIYFLSSSINKNNQETYKYITSKNFYQKLRSLEQEFYKVDEHLLSLDQIATQTPLDQLKIKFEVLNEVYSHGNIIKTNWYIVLDQNNQISDYYVGDITNLTDKNIFVQHILNNPDKSTYNDFVADNKQYFWLMYNSYKLNDNKRLVYGITVDMKMFHKYLTTIDVTTPNYAYIFTKEGLCIYHPEISIIGKNVFELHNISPKDTIPPTKVTNPDVVESEYLKLDVFRFVSSFKSENFKGYITVNFPKFNVDDNIAPIERNTILILITTVLVIVMLFYFFTLATRKVYIEKEELAVENEKVNKEKALIQLQQLKNQINPHFLFNSLNSLFMLIDLDKSMAQNFTLNLSKIYRYLITPPQDNIVNLEDEIFFITKYIELQKIRFKDVLEFEINDNRKENSCYKIPFLALQITIENALKHNILTGEKPLLIQLIIDDDKAKVINNLQPKKVAQEGELFGLKYLESIYKYYNITMFSASAHENTFVCILPLIKC</sequence>
<feature type="coiled-coil region" evidence="1">
    <location>
        <begin position="301"/>
        <end position="328"/>
    </location>
</feature>
<evidence type="ECO:0000313" key="4">
    <source>
        <dbReference type="EMBL" id="MTG97027.1"/>
    </source>
</evidence>
<feature type="transmembrane region" description="Helical" evidence="2">
    <location>
        <begin position="275"/>
        <end position="295"/>
    </location>
</feature>
<dbReference type="AlphaFoldDB" id="A0A6I3LGP0"/>
<dbReference type="InterPro" id="IPR010559">
    <property type="entry name" value="Sig_transdc_His_kin_internal"/>
</dbReference>
<dbReference type="Proteomes" id="UP000438760">
    <property type="component" value="Unassembled WGS sequence"/>
</dbReference>
<keyword evidence="5" id="KW-1185">Reference proteome</keyword>
<evidence type="ECO:0000259" key="3">
    <source>
        <dbReference type="Pfam" id="PF06580"/>
    </source>
</evidence>
<gene>
    <name evidence="4" type="ORF">GJV76_02570</name>
</gene>
<protein>
    <submittedName>
        <fullName evidence="4">Histidine kinase</fullName>
    </submittedName>
</protein>
<organism evidence="4 5">
    <name type="scientific">Myroides albus</name>
    <dbReference type="NCBI Taxonomy" id="2562892"/>
    <lineage>
        <taxon>Bacteria</taxon>
        <taxon>Pseudomonadati</taxon>
        <taxon>Bacteroidota</taxon>
        <taxon>Flavobacteriia</taxon>
        <taxon>Flavobacteriales</taxon>
        <taxon>Flavobacteriaceae</taxon>
        <taxon>Myroides</taxon>
    </lineage>
</organism>
<dbReference type="PANTHER" id="PTHR34220">
    <property type="entry name" value="SENSOR HISTIDINE KINASE YPDA"/>
    <property type="match status" value="1"/>
</dbReference>
<dbReference type="GO" id="GO:0000155">
    <property type="term" value="F:phosphorelay sensor kinase activity"/>
    <property type="evidence" value="ECO:0007669"/>
    <property type="project" value="InterPro"/>
</dbReference>
<evidence type="ECO:0000313" key="5">
    <source>
        <dbReference type="Proteomes" id="UP000438760"/>
    </source>
</evidence>